<protein>
    <recommendedName>
        <fullName evidence="2">Major surface glycoprotein 2 C-terminal domain-containing protein</fullName>
    </recommendedName>
</protein>
<gene>
    <name evidence="3" type="ORF">T551_01429</name>
</gene>
<accession>A0A0W4ZR74</accession>
<dbReference type="GeneID" id="28939947"/>
<dbReference type="RefSeq" id="XP_018229867.1">
    <property type="nucleotide sequence ID" value="XM_018373692.1"/>
</dbReference>
<dbReference type="STRING" id="1408657.A0A0W4ZR74"/>
<keyword evidence="4" id="KW-1185">Reference proteome</keyword>
<evidence type="ECO:0000313" key="3">
    <source>
        <dbReference type="EMBL" id="KTW30877.1"/>
    </source>
</evidence>
<dbReference type="EMBL" id="LFWA01000006">
    <property type="protein sequence ID" value="KTW30877.1"/>
    <property type="molecule type" value="Genomic_DNA"/>
</dbReference>
<evidence type="ECO:0000256" key="1">
    <source>
        <dbReference type="SAM" id="Coils"/>
    </source>
</evidence>
<dbReference type="InterPro" id="IPR021041">
    <property type="entry name" value="Maj_surf_glycoprot_2_C"/>
</dbReference>
<dbReference type="Pfam" id="PF12373">
    <property type="entry name" value="Msg2_C"/>
    <property type="match status" value="1"/>
</dbReference>
<evidence type="ECO:0000313" key="4">
    <source>
        <dbReference type="Proteomes" id="UP000053447"/>
    </source>
</evidence>
<dbReference type="OrthoDB" id="5415993at2759"/>
<dbReference type="Proteomes" id="UP000053447">
    <property type="component" value="Unassembled WGS sequence"/>
</dbReference>
<reference evidence="4" key="1">
    <citation type="journal article" date="2016" name="Nat. Commun.">
        <title>Genome analysis of three Pneumocystis species reveals adaptation mechanisms to life exclusively in mammalian hosts.</title>
        <authorList>
            <person name="Ma L."/>
            <person name="Chen Z."/>
            <person name="Huang D.W."/>
            <person name="Kutty G."/>
            <person name="Ishihara M."/>
            <person name="Wang H."/>
            <person name="Abouelleil A."/>
            <person name="Bishop L."/>
            <person name="Davey E."/>
            <person name="Deng R."/>
            <person name="Deng X."/>
            <person name="Fan L."/>
            <person name="Fantoni G."/>
            <person name="Fitzgerald M."/>
            <person name="Gogineni E."/>
            <person name="Goldberg J.M."/>
            <person name="Handley G."/>
            <person name="Hu X."/>
            <person name="Huber C."/>
            <person name="Jiao X."/>
            <person name="Jones K."/>
            <person name="Levin J.Z."/>
            <person name="Liu Y."/>
            <person name="Macdonald P."/>
            <person name="Melnikov A."/>
            <person name="Raley C."/>
            <person name="Sassi M."/>
            <person name="Sherman B.T."/>
            <person name="Song X."/>
            <person name="Sykes S."/>
            <person name="Tran B."/>
            <person name="Walsh L."/>
            <person name="Xia Y."/>
            <person name="Yang J."/>
            <person name="Young S."/>
            <person name="Zeng Q."/>
            <person name="Zheng X."/>
            <person name="Stephens R."/>
            <person name="Nusbaum C."/>
            <person name="Birren B.W."/>
            <person name="Azadi P."/>
            <person name="Lempicki R.A."/>
            <person name="Cuomo C.A."/>
            <person name="Kovacs J.A."/>
        </authorList>
    </citation>
    <scope>NUCLEOTIDE SEQUENCE [LARGE SCALE GENOMIC DNA]</scope>
    <source>
        <strain evidence="4">RU7</strain>
    </source>
</reference>
<dbReference type="VEuPathDB" id="FungiDB:T551_01429"/>
<sequence length="1007" mass="114364">HSLARAVARAVKRQTQAQGTQDEEEVRLLALIAKKDYSDESKCKNKIKEYCDGLKNVSLTSEKVHKELKDFCKDGNEEKKCKELKTKIGAKCNTFKDKLKTAAGKDIVDLKDTDCANEQECLFLEGACPGDLTENCNKLRNKCYQKKRDNVAEEVLLRALSGSLKEKDSCKKKFKGVCPLLSRESDELMMLCFDEEKTCKNIMAKEQSKCKSLKDEIESVLSKKDELQTKCLPLLKKCYFYDTDCIGDKPNCEKLTNDCKEKDITYTKPGSGFEPIRPGVTLAEEIELEELYKKTAKKGVRIGRPPTRDATELLLLLSQSDARSTIIEKCKEVLNEKCKDLKENEILKDLCDKDKNKMNPDGEKKCNKLQEKQTKNIQILITKIETKLFLSNPNTIIAWHDLSTFLSDKDCRTLESDCFYLKGQGQLEKLCGNLKAACYKKGLEAVANEALQDKLRGKLHGSNGTWFENLQKSLVEVCKELKGKSDELFVLCVQPKKAALVLSTDLRFRAIFLREQLNEKRDYPTETDCKELEKKCRILGQDSNEIKWPCFTLNQHCDRLRIAEQLEEKLLEEKTKDLDKFSSCVENLKKWCNDWARRGRTHFTLACVAQNTTCKILTEKVGFKCARLHEHMKTEGVVAKAKKESTAEQPCGFWEPYCDKYMSSCKDLESTGKDDGCEKLKENCKPYRAQRDREDAVMLEFKGNLDNKNNCVTTLNRYCTQLNNATNGLETLCKSKEKGKNDAQTRETLCEKLIERVKRKCKGLLKKLEKVKNEIEEKNKEYEGIKKKAEDAMEKANLVLTLKITNKSVDNAASNTPKSGKDTPQFKLVRRNTKLQVTEEELNAFDLVSQAFSLYVELKEICHHSLKDCDFKKECDCTNPCEKIQEVCSKLEPLKVKPHEITTKNVTTTTTTTTTTTVTDPKATDCQSLQTTDTWVTKTSTHTSTSTTTSTVTSRITLTSTRRCKPTKCTTGEGDDAGEVKPSEGLRMSGWSVMRGVLVAMMISFMI</sequence>
<keyword evidence="1" id="KW-0175">Coiled coil</keyword>
<feature type="non-terminal residue" evidence="3">
    <location>
        <position position="1"/>
    </location>
</feature>
<evidence type="ECO:0000259" key="2">
    <source>
        <dbReference type="Pfam" id="PF12373"/>
    </source>
</evidence>
<proteinExistence type="predicted"/>
<comment type="caution">
    <text evidence="3">The sequence shown here is derived from an EMBL/GenBank/DDBJ whole genome shotgun (WGS) entry which is preliminary data.</text>
</comment>
<name>A0A0W4ZR74_PNEJ7</name>
<dbReference type="Pfam" id="PF02349">
    <property type="entry name" value="MSG"/>
    <property type="match status" value="5"/>
</dbReference>
<organism evidence="3 4">
    <name type="scientific">Pneumocystis jirovecii (strain RU7)</name>
    <name type="common">Human pneumocystis pneumonia agent</name>
    <dbReference type="NCBI Taxonomy" id="1408657"/>
    <lineage>
        <taxon>Eukaryota</taxon>
        <taxon>Fungi</taxon>
        <taxon>Dikarya</taxon>
        <taxon>Ascomycota</taxon>
        <taxon>Taphrinomycotina</taxon>
        <taxon>Pneumocystomycetes</taxon>
        <taxon>Pneumocystaceae</taxon>
        <taxon>Pneumocystis</taxon>
    </lineage>
</organism>
<feature type="domain" description="Major surface glycoprotein 2 C-terminal" evidence="2">
    <location>
        <begin position="825"/>
        <end position="853"/>
    </location>
</feature>
<feature type="coiled-coil region" evidence="1">
    <location>
        <begin position="203"/>
        <end position="230"/>
    </location>
</feature>
<feature type="coiled-coil region" evidence="1">
    <location>
        <begin position="754"/>
        <end position="799"/>
    </location>
</feature>
<dbReference type="AlphaFoldDB" id="A0A0W4ZR74"/>
<dbReference type="InterPro" id="IPR003330">
    <property type="entry name" value="MSG"/>
</dbReference>